<feature type="domain" description="Alpha-D-phosphohexomutase alpha/beta/alpha" evidence="9">
    <location>
        <begin position="17"/>
        <end position="139"/>
    </location>
</feature>
<keyword evidence="5 7" id="KW-0460">Magnesium</keyword>
<dbReference type="InterPro" id="IPR005844">
    <property type="entry name" value="A-D-PHexomutase_a/b/a-I"/>
</dbReference>
<accession>A0ABS9S1M9</accession>
<organism evidence="12 13">
    <name type="scientific">Vreelandella neptunia</name>
    <dbReference type="NCBI Taxonomy" id="115551"/>
    <lineage>
        <taxon>Bacteria</taxon>
        <taxon>Pseudomonadati</taxon>
        <taxon>Pseudomonadota</taxon>
        <taxon>Gammaproteobacteria</taxon>
        <taxon>Oceanospirillales</taxon>
        <taxon>Halomonadaceae</taxon>
        <taxon>Vreelandella</taxon>
    </lineage>
</organism>
<sequence>MSSDLSCKSIIKQSGICFGTSGARGLVEQFSDDVCAAFTVAFLHVMREQGDVNQIAIGIDRRPSSPNMAAACTAAAVAMGIEVNDYGILPTPALALQAMADGIPAIMITGSHIPFDRNGIKFYRPEGEITKADEQAILNAEVELPQLGAIARNSERNAANERYLMRFTTWFEGKPLTGMRVGLYQHSAAGRDLSQQVLEALGASVIPLGRSEQFVPVDTEAVSEEDRVKASTWSAEHNLDALLTTDGDGDRPLLADEKGEWLRGDILGLLCARELGIQALAVPVSCNTAIEICGAFAHVVRTRIGSPYVLAAMEELTEQYAQVAGFEANGGFLLASQLQKESGYLEALPTRDALLPALTLLVAAARQHKPLSALVSGLPLRFTASDRLKAFPTERSAALLSQWKNDLPTMQSALGLEESIAHVDDTDGLRVTLKNGDVVHLRPSGNAPELRCYAESGTPEQATEVARKSLAACAHFL</sequence>
<dbReference type="Pfam" id="PF00408">
    <property type="entry name" value="PGM_PMM_IV"/>
    <property type="match status" value="1"/>
</dbReference>
<name>A0ABS9S1M9_9GAMM</name>
<evidence type="ECO:0000259" key="11">
    <source>
        <dbReference type="Pfam" id="PF02880"/>
    </source>
</evidence>
<comment type="cofactor">
    <cofactor evidence="1">
        <name>Mg(2+)</name>
        <dbReference type="ChEBI" id="CHEBI:18420"/>
    </cofactor>
</comment>
<dbReference type="PANTHER" id="PTHR42946">
    <property type="entry name" value="PHOSPHOHEXOSE MUTASE"/>
    <property type="match status" value="1"/>
</dbReference>
<keyword evidence="13" id="KW-1185">Reference proteome</keyword>
<evidence type="ECO:0000256" key="2">
    <source>
        <dbReference type="ARBA" id="ARBA00010231"/>
    </source>
</evidence>
<evidence type="ECO:0000259" key="8">
    <source>
        <dbReference type="Pfam" id="PF00408"/>
    </source>
</evidence>
<dbReference type="InterPro" id="IPR016066">
    <property type="entry name" value="A-D-PHexomutase_CS"/>
</dbReference>
<dbReference type="InterPro" id="IPR036900">
    <property type="entry name" value="A-D-PHexomutase_C_sf"/>
</dbReference>
<evidence type="ECO:0000256" key="1">
    <source>
        <dbReference type="ARBA" id="ARBA00001946"/>
    </source>
</evidence>
<dbReference type="RefSeq" id="WP_240716326.1">
    <property type="nucleotide sequence ID" value="NZ_JAKVTW010000001.1"/>
</dbReference>
<dbReference type="Pfam" id="PF02880">
    <property type="entry name" value="PGM_PMM_III"/>
    <property type="match status" value="1"/>
</dbReference>
<evidence type="ECO:0000256" key="6">
    <source>
        <dbReference type="ARBA" id="ARBA00023235"/>
    </source>
</evidence>
<keyword evidence="3" id="KW-0597">Phosphoprotein</keyword>
<evidence type="ECO:0000313" key="13">
    <source>
        <dbReference type="Proteomes" id="UP001320609"/>
    </source>
</evidence>
<dbReference type="CDD" id="cd03088">
    <property type="entry name" value="ManB"/>
    <property type="match status" value="1"/>
</dbReference>
<feature type="domain" description="Alpha-D-phosphohexomutase C-terminal" evidence="8">
    <location>
        <begin position="423"/>
        <end position="467"/>
    </location>
</feature>
<evidence type="ECO:0000256" key="4">
    <source>
        <dbReference type="ARBA" id="ARBA00022723"/>
    </source>
</evidence>
<evidence type="ECO:0000259" key="9">
    <source>
        <dbReference type="Pfam" id="PF02878"/>
    </source>
</evidence>
<evidence type="ECO:0000313" key="12">
    <source>
        <dbReference type="EMBL" id="MCH4810013.1"/>
    </source>
</evidence>
<dbReference type="InterPro" id="IPR005843">
    <property type="entry name" value="A-D-PHexomutase_C"/>
</dbReference>
<gene>
    <name evidence="12" type="ORF">MLE19_01590</name>
</gene>
<dbReference type="PROSITE" id="PS00710">
    <property type="entry name" value="PGM_PMM"/>
    <property type="match status" value="1"/>
</dbReference>
<proteinExistence type="inferred from homology"/>
<comment type="caution">
    <text evidence="12">The sequence shown here is derived from an EMBL/GenBank/DDBJ whole genome shotgun (WGS) entry which is preliminary data.</text>
</comment>
<dbReference type="InterPro" id="IPR005846">
    <property type="entry name" value="A-D-PHexomutase_a/b/a-III"/>
</dbReference>
<feature type="domain" description="Alpha-D-phosphohexomutase alpha/beta/alpha" evidence="11">
    <location>
        <begin position="264"/>
        <end position="378"/>
    </location>
</feature>
<reference evidence="12 13" key="1">
    <citation type="submission" date="2022-03" db="EMBL/GenBank/DDBJ databases">
        <title>Genomic signatures underlying metal tolerance in selected Arctic bacterial isolates.</title>
        <authorList>
            <person name="Thomas F.A."/>
            <person name="Venkatachalam S."/>
            <person name="Krishnan K.P."/>
        </authorList>
    </citation>
    <scope>NUCLEOTIDE SEQUENCE [LARGE SCALE GENOMIC DNA]</scope>
    <source>
        <strain evidence="12 13">HM116</strain>
    </source>
</reference>
<dbReference type="InterPro" id="IPR016055">
    <property type="entry name" value="A-D-PHexomutase_a/b/a-I/II/III"/>
</dbReference>
<protein>
    <submittedName>
        <fullName evidence="12">Phosphomannomutase</fullName>
    </submittedName>
</protein>
<evidence type="ECO:0000256" key="3">
    <source>
        <dbReference type="ARBA" id="ARBA00022553"/>
    </source>
</evidence>
<dbReference type="Gene3D" id="3.30.310.50">
    <property type="entry name" value="Alpha-D-phosphohexomutase, C-terminal domain"/>
    <property type="match status" value="1"/>
</dbReference>
<dbReference type="PANTHER" id="PTHR42946:SF1">
    <property type="entry name" value="PHOSPHOGLUCOMUTASE (ALPHA-D-GLUCOSE-1,6-BISPHOSPHATE-DEPENDENT)"/>
    <property type="match status" value="1"/>
</dbReference>
<keyword evidence="4 7" id="KW-0479">Metal-binding</keyword>
<dbReference type="SUPFAM" id="SSF55957">
    <property type="entry name" value="Phosphoglucomutase, C-terminal domain"/>
    <property type="match status" value="1"/>
</dbReference>
<dbReference type="InterPro" id="IPR050060">
    <property type="entry name" value="Phosphoglucosamine_mutase"/>
</dbReference>
<dbReference type="SUPFAM" id="SSF53738">
    <property type="entry name" value="Phosphoglucomutase, first 3 domains"/>
    <property type="match status" value="3"/>
</dbReference>
<feature type="domain" description="Alpha-D-phosphohexomutase alpha/beta/alpha" evidence="10">
    <location>
        <begin position="162"/>
        <end position="259"/>
    </location>
</feature>
<evidence type="ECO:0000256" key="5">
    <source>
        <dbReference type="ARBA" id="ARBA00022842"/>
    </source>
</evidence>
<evidence type="ECO:0000256" key="7">
    <source>
        <dbReference type="RuleBase" id="RU004326"/>
    </source>
</evidence>
<keyword evidence="6" id="KW-0413">Isomerase</keyword>
<dbReference type="Proteomes" id="UP001320609">
    <property type="component" value="Unassembled WGS sequence"/>
</dbReference>
<dbReference type="Pfam" id="PF02879">
    <property type="entry name" value="PGM_PMM_II"/>
    <property type="match status" value="1"/>
</dbReference>
<dbReference type="InterPro" id="IPR005845">
    <property type="entry name" value="A-D-PHexomutase_a/b/a-II"/>
</dbReference>
<evidence type="ECO:0000259" key="10">
    <source>
        <dbReference type="Pfam" id="PF02879"/>
    </source>
</evidence>
<dbReference type="Pfam" id="PF02878">
    <property type="entry name" value="PGM_PMM_I"/>
    <property type="match status" value="1"/>
</dbReference>
<comment type="similarity">
    <text evidence="2 7">Belongs to the phosphohexose mutase family.</text>
</comment>
<dbReference type="Gene3D" id="3.40.120.10">
    <property type="entry name" value="Alpha-D-Glucose-1,6-Bisphosphate, subunit A, domain 3"/>
    <property type="match status" value="3"/>
</dbReference>
<dbReference type="EMBL" id="JAKVTW010000001">
    <property type="protein sequence ID" value="MCH4810013.1"/>
    <property type="molecule type" value="Genomic_DNA"/>
</dbReference>